<reference evidence="1 2" key="2">
    <citation type="journal article" date="2022" name="Mol. Ecol. Resour.">
        <title>The genomes of chicory, endive, great burdock and yacon provide insights into Asteraceae paleo-polyploidization history and plant inulin production.</title>
        <authorList>
            <person name="Fan W."/>
            <person name="Wang S."/>
            <person name="Wang H."/>
            <person name="Wang A."/>
            <person name="Jiang F."/>
            <person name="Liu H."/>
            <person name="Zhao H."/>
            <person name="Xu D."/>
            <person name="Zhang Y."/>
        </authorList>
    </citation>
    <scope>NUCLEOTIDE SEQUENCE [LARGE SCALE GENOMIC DNA]</scope>
    <source>
        <strain evidence="2">cv. Niubang</strain>
    </source>
</reference>
<comment type="caution">
    <text evidence="1">The sequence shown here is derived from an EMBL/GenBank/DDBJ whole genome shotgun (WGS) entry which is preliminary data.</text>
</comment>
<name>A0ACB9AZI7_ARCLA</name>
<keyword evidence="2" id="KW-1185">Reference proteome</keyword>
<proteinExistence type="predicted"/>
<dbReference type="Proteomes" id="UP001055879">
    <property type="component" value="Linkage Group LG07"/>
</dbReference>
<dbReference type="EMBL" id="CM042053">
    <property type="protein sequence ID" value="KAI3715355.1"/>
    <property type="molecule type" value="Genomic_DNA"/>
</dbReference>
<reference evidence="2" key="1">
    <citation type="journal article" date="2022" name="Mol. Ecol. Resour.">
        <title>The genomes of chicory, endive, great burdock and yacon provide insights into Asteraceae palaeo-polyploidization history and plant inulin production.</title>
        <authorList>
            <person name="Fan W."/>
            <person name="Wang S."/>
            <person name="Wang H."/>
            <person name="Wang A."/>
            <person name="Jiang F."/>
            <person name="Liu H."/>
            <person name="Zhao H."/>
            <person name="Xu D."/>
            <person name="Zhang Y."/>
        </authorList>
    </citation>
    <scope>NUCLEOTIDE SEQUENCE [LARGE SCALE GENOMIC DNA]</scope>
    <source>
        <strain evidence="2">cv. Niubang</strain>
    </source>
</reference>
<accession>A0ACB9AZI7</accession>
<organism evidence="1 2">
    <name type="scientific">Arctium lappa</name>
    <name type="common">Greater burdock</name>
    <name type="synonym">Lappa major</name>
    <dbReference type="NCBI Taxonomy" id="4217"/>
    <lineage>
        <taxon>Eukaryota</taxon>
        <taxon>Viridiplantae</taxon>
        <taxon>Streptophyta</taxon>
        <taxon>Embryophyta</taxon>
        <taxon>Tracheophyta</taxon>
        <taxon>Spermatophyta</taxon>
        <taxon>Magnoliopsida</taxon>
        <taxon>eudicotyledons</taxon>
        <taxon>Gunneridae</taxon>
        <taxon>Pentapetalae</taxon>
        <taxon>asterids</taxon>
        <taxon>campanulids</taxon>
        <taxon>Asterales</taxon>
        <taxon>Asteraceae</taxon>
        <taxon>Carduoideae</taxon>
        <taxon>Cardueae</taxon>
        <taxon>Arctiinae</taxon>
        <taxon>Arctium</taxon>
    </lineage>
</organism>
<sequence>MEQFFDGPKLEAINKTLEGVVESLNKVVADISSNKEGIQSVQQIVQYISQGISSKVENSKINGLQQVVGKLQIDVAANTTFITVFTNQIDSVRDKINSQDKVLKEILHHLRNPPTPTPSFAEADRKDLQMVAEFGVLATASFIELADKVEK</sequence>
<gene>
    <name evidence="1" type="ORF">L6452_22335</name>
</gene>
<protein>
    <submittedName>
        <fullName evidence="1">Uncharacterized protein</fullName>
    </submittedName>
</protein>
<evidence type="ECO:0000313" key="1">
    <source>
        <dbReference type="EMBL" id="KAI3715355.1"/>
    </source>
</evidence>
<evidence type="ECO:0000313" key="2">
    <source>
        <dbReference type="Proteomes" id="UP001055879"/>
    </source>
</evidence>